<evidence type="ECO:0000259" key="7">
    <source>
        <dbReference type="PROSITE" id="PS51192"/>
    </source>
</evidence>
<accession>A0ABY8TIX6</accession>
<dbReference type="InterPro" id="IPR014001">
    <property type="entry name" value="Helicase_ATP-bd"/>
</dbReference>
<sequence>MACRPTVDRLLLQQHLQPAPRLGVACSAGLQIGKPYTAPADRPVSFEQMGLIPTLMDALRAAGFSKPTEIQSMSVPAILSGGDFLLCSQTGSGKTMAYLLPVVHMLKQREKEEGYMRRAKRPKIVVLGPTKELTEQIASVAKSLCHHAKFRAVCCNANTGLSQQAQKMAGPVDMVVATPQRLLQHQAAGNVALGDVQWLVIDEADTMFDQGFGEDVTKLLGILQKKQPPVQVVLVSATMTKGVKRLADAQLPNLLRLEASGFHKPTAGARQEFRVLPPGGDKLTMLLELLQADLAKRRKVLVFCGSLDSCRAVEHTCADRDLPVVCYHGDMPIAARKESMALFAGSASATDADAPSIMVATDLAARGLDFPGSIDHVINFDFPSNAIDYLHRCGRTARAGAKGLVTSLVGPRDRRLATAIQYAVDKGLPLDQVTASGAQAQPAAAAAKQGRPGARGKEQQQQRVPNISGRPEVQQVKWNPEHKFLHLRNGEPIVPFKDLLKGKTGDERKKLLYEIAMDVKEWRRWRHAKAVARASKRREKTARDMAAGKAPPRYETPEERWKQKVMKKRDGAAPSEWQGRGRRGGGGKY</sequence>
<keyword evidence="3" id="KW-0347">Helicase</keyword>
<dbReference type="Gene3D" id="3.40.50.300">
    <property type="entry name" value="P-loop containing nucleotide triphosphate hydrolases"/>
    <property type="match status" value="2"/>
</dbReference>
<evidence type="ECO:0008006" key="12">
    <source>
        <dbReference type="Google" id="ProtNLM"/>
    </source>
</evidence>
<name>A0ABY8TIX6_TETOB</name>
<dbReference type="CDD" id="cd00268">
    <property type="entry name" value="DEADc"/>
    <property type="match status" value="1"/>
</dbReference>
<evidence type="ECO:0000256" key="6">
    <source>
        <dbReference type="SAM" id="MobiDB-lite"/>
    </source>
</evidence>
<dbReference type="EMBL" id="CP126208">
    <property type="protein sequence ID" value="WIA09052.1"/>
    <property type="molecule type" value="Genomic_DNA"/>
</dbReference>
<evidence type="ECO:0000259" key="8">
    <source>
        <dbReference type="PROSITE" id="PS51194"/>
    </source>
</evidence>
<dbReference type="InterPro" id="IPR001650">
    <property type="entry name" value="Helicase_C-like"/>
</dbReference>
<evidence type="ECO:0000313" key="11">
    <source>
        <dbReference type="Proteomes" id="UP001244341"/>
    </source>
</evidence>
<dbReference type="SMART" id="SM00487">
    <property type="entry name" value="DEXDc"/>
    <property type="match status" value="1"/>
</dbReference>
<evidence type="ECO:0000256" key="2">
    <source>
        <dbReference type="ARBA" id="ARBA00022801"/>
    </source>
</evidence>
<dbReference type="Proteomes" id="UP001244341">
    <property type="component" value="Chromosome 1b"/>
</dbReference>
<feature type="domain" description="DEAD-box RNA helicase Q" evidence="9">
    <location>
        <begin position="44"/>
        <end position="72"/>
    </location>
</feature>
<dbReference type="PROSITE" id="PS51192">
    <property type="entry name" value="HELICASE_ATP_BIND_1"/>
    <property type="match status" value="1"/>
</dbReference>
<evidence type="ECO:0000256" key="3">
    <source>
        <dbReference type="ARBA" id="ARBA00022806"/>
    </source>
</evidence>
<feature type="region of interest" description="Disordered" evidence="6">
    <location>
        <begin position="439"/>
        <end position="473"/>
    </location>
</feature>
<protein>
    <recommendedName>
        <fullName evidence="12">RNA helicase</fullName>
    </recommendedName>
</protein>
<dbReference type="CDD" id="cd18787">
    <property type="entry name" value="SF2_C_DEAD"/>
    <property type="match status" value="1"/>
</dbReference>
<dbReference type="InterPro" id="IPR014014">
    <property type="entry name" value="RNA_helicase_DEAD_Q_motif"/>
</dbReference>
<gene>
    <name evidence="10" type="ORF">OEZ85_008466</name>
</gene>
<dbReference type="PROSITE" id="PS51195">
    <property type="entry name" value="Q_MOTIF"/>
    <property type="match status" value="1"/>
</dbReference>
<feature type="short sequence motif" description="Q motif" evidence="5">
    <location>
        <begin position="44"/>
        <end position="72"/>
    </location>
</feature>
<dbReference type="InterPro" id="IPR011545">
    <property type="entry name" value="DEAD/DEAH_box_helicase_dom"/>
</dbReference>
<feature type="domain" description="Helicase C-terminal" evidence="8">
    <location>
        <begin position="282"/>
        <end position="441"/>
    </location>
</feature>
<evidence type="ECO:0000256" key="1">
    <source>
        <dbReference type="ARBA" id="ARBA00022741"/>
    </source>
</evidence>
<feature type="region of interest" description="Disordered" evidence="6">
    <location>
        <begin position="535"/>
        <end position="589"/>
    </location>
</feature>
<evidence type="ECO:0000259" key="9">
    <source>
        <dbReference type="PROSITE" id="PS51195"/>
    </source>
</evidence>
<keyword evidence="4" id="KW-0067">ATP-binding</keyword>
<evidence type="ECO:0000256" key="5">
    <source>
        <dbReference type="PROSITE-ProRule" id="PRU00552"/>
    </source>
</evidence>
<feature type="compositionally biased region" description="Low complexity" evidence="6">
    <location>
        <begin position="439"/>
        <end position="452"/>
    </location>
</feature>
<dbReference type="PANTHER" id="PTHR47960">
    <property type="entry name" value="DEAD-BOX ATP-DEPENDENT RNA HELICASE 50"/>
    <property type="match status" value="1"/>
</dbReference>
<dbReference type="SMART" id="SM00490">
    <property type="entry name" value="HELICc"/>
    <property type="match status" value="1"/>
</dbReference>
<evidence type="ECO:0000256" key="4">
    <source>
        <dbReference type="ARBA" id="ARBA00022840"/>
    </source>
</evidence>
<dbReference type="SUPFAM" id="SSF52540">
    <property type="entry name" value="P-loop containing nucleoside triphosphate hydrolases"/>
    <property type="match status" value="2"/>
</dbReference>
<dbReference type="InterPro" id="IPR027417">
    <property type="entry name" value="P-loop_NTPase"/>
</dbReference>
<organism evidence="10 11">
    <name type="scientific">Tetradesmus obliquus</name>
    <name type="common">Green alga</name>
    <name type="synonym">Acutodesmus obliquus</name>
    <dbReference type="NCBI Taxonomy" id="3088"/>
    <lineage>
        <taxon>Eukaryota</taxon>
        <taxon>Viridiplantae</taxon>
        <taxon>Chlorophyta</taxon>
        <taxon>core chlorophytes</taxon>
        <taxon>Chlorophyceae</taxon>
        <taxon>CS clade</taxon>
        <taxon>Sphaeropleales</taxon>
        <taxon>Scenedesmaceae</taxon>
        <taxon>Tetradesmus</taxon>
    </lineage>
</organism>
<keyword evidence="2" id="KW-0378">Hydrolase</keyword>
<reference evidence="10 11" key="1">
    <citation type="submission" date="2023-05" db="EMBL/GenBank/DDBJ databases">
        <title>A 100% complete, gapless, phased diploid assembly of the Scenedesmus obliquus UTEX 3031 genome.</title>
        <authorList>
            <person name="Biondi T.C."/>
            <person name="Hanschen E.R."/>
            <person name="Kwon T."/>
            <person name="Eng W."/>
            <person name="Kruse C.P.S."/>
            <person name="Koehler S.I."/>
            <person name="Kunde Y."/>
            <person name="Gleasner C.D."/>
            <person name="You Mak K.T."/>
            <person name="Polle J."/>
            <person name="Hovde B.T."/>
            <person name="Starkenburg S.R."/>
        </authorList>
    </citation>
    <scope>NUCLEOTIDE SEQUENCE [LARGE SCALE GENOMIC DNA]</scope>
    <source>
        <strain evidence="10 11">DOE0152z</strain>
    </source>
</reference>
<dbReference type="Pfam" id="PF00270">
    <property type="entry name" value="DEAD"/>
    <property type="match status" value="1"/>
</dbReference>
<evidence type="ECO:0000313" key="10">
    <source>
        <dbReference type="EMBL" id="WIA09052.1"/>
    </source>
</evidence>
<proteinExistence type="predicted"/>
<keyword evidence="11" id="KW-1185">Reference proteome</keyword>
<feature type="domain" description="Helicase ATP-binding" evidence="7">
    <location>
        <begin position="75"/>
        <end position="257"/>
    </location>
</feature>
<feature type="compositionally biased region" description="Basic residues" evidence="6">
    <location>
        <begin position="580"/>
        <end position="589"/>
    </location>
</feature>
<dbReference type="Pfam" id="PF00271">
    <property type="entry name" value="Helicase_C"/>
    <property type="match status" value="1"/>
</dbReference>
<keyword evidence="1" id="KW-0547">Nucleotide-binding</keyword>
<dbReference type="PROSITE" id="PS51194">
    <property type="entry name" value="HELICASE_CTER"/>
    <property type="match status" value="1"/>
</dbReference>
<dbReference type="InterPro" id="IPR044742">
    <property type="entry name" value="DEAD/DEAH_RhlB"/>
</dbReference>